<dbReference type="GO" id="GO:0010181">
    <property type="term" value="F:FMN binding"/>
    <property type="evidence" value="ECO:0007669"/>
    <property type="project" value="UniProtKB-UniRule"/>
</dbReference>
<dbReference type="RefSeq" id="WP_057658051.1">
    <property type="nucleotide sequence ID" value="NZ_LDJL01000007.1"/>
</dbReference>
<evidence type="ECO:0000256" key="10">
    <source>
        <dbReference type="ARBA" id="ARBA00048205"/>
    </source>
</evidence>
<feature type="binding site" evidence="12 15">
    <location>
        <position position="139"/>
    </location>
    <ligand>
        <name>FMN</name>
        <dbReference type="ChEBI" id="CHEBI:58210"/>
    </ligand>
</feature>
<evidence type="ECO:0000256" key="4">
    <source>
        <dbReference type="ARBA" id="ARBA00022630"/>
    </source>
</evidence>
<feature type="binding site" evidence="15">
    <location>
        <position position="169"/>
    </location>
    <ligand>
        <name>FMN</name>
        <dbReference type="ChEBI" id="CHEBI:58210"/>
    </ligand>
</feature>
<keyword evidence="5 12" id="KW-0288">FMN</keyword>
<dbReference type="PATRIC" id="fig|344882.3.peg.2902"/>
<evidence type="ECO:0000256" key="15">
    <source>
        <dbReference type="PIRSR" id="PIRSR006621-2"/>
    </source>
</evidence>
<dbReference type="InterPro" id="IPR035587">
    <property type="entry name" value="DUS-like_FMN-bd"/>
</dbReference>
<comment type="function">
    <text evidence="2 12 13">Catalyzes the synthesis of 5,6-dihydrouridine (D), a modified base found in the D-loop of most tRNAs, via the reduction of the C5-C6 double bond in target uridines.</text>
</comment>
<evidence type="ECO:0000313" key="17">
    <source>
        <dbReference type="EMBL" id="KRG70113.1"/>
    </source>
</evidence>
<keyword evidence="8 12" id="KW-0694">RNA-binding</keyword>
<dbReference type="EC" id="1.3.1.-" evidence="12"/>
<dbReference type="Gene3D" id="3.20.20.70">
    <property type="entry name" value="Aldolase class I"/>
    <property type="match status" value="1"/>
</dbReference>
<protein>
    <recommendedName>
        <fullName evidence="12">tRNA-dihydrouridine synthase B</fullName>
        <ecNumber evidence="12">1.3.1.-</ecNumber>
    </recommendedName>
</protein>
<comment type="catalytic activity">
    <reaction evidence="10 12">
        <text>a 5,6-dihydrouridine in tRNA + NADP(+) = a uridine in tRNA + NADPH + H(+)</text>
        <dbReference type="Rhea" id="RHEA:23624"/>
        <dbReference type="Rhea" id="RHEA-COMP:13339"/>
        <dbReference type="Rhea" id="RHEA-COMP:13887"/>
        <dbReference type="ChEBI" id="CHEBI:15378"/>
        <dbReference type="ChEBI" id="CHEBI:57783"/>
        <dbReference type="ChEBI" id="CHEBI:58349"/>
        <dbReference type="ChEBI" id="CHEBI:65315"/>
        <dbReference type="ChEBI" id="CHEBI:74443"/>
    </reaction>
</comment>
<gene>
    <name evidence="12" type="primary">dusB</name>
    <name evidence="17" type="ORF">ABB29_07775</name>
</gene>
<dbReference type="Pfam" id="PF01207">
    <property type="entry name" value="Dus"/>
    <property type="match status" value="1"/>
</dbReference>
<evidence type="ECO:0000256" key="14">
    <source>
        <dbReference type="PIRSR" id="PIRSR006621-1"/>
    </source>
</evidence>
<evidence type="ECO:0000256" key="12">
    <source>
        <dbReference type="HAMAP-Rule" id="MF_02042"/>
    </source>
</evidence>
<name>A0A0R0CWE8_9GAMM</name>
<evidence type="ECO:0000256" key="8">
    <source>
        <dbReference type="ARBA" id="ARBA00022884"/>
    </source>
</evidence>
<comment type="cofactor">
    <cofactor evidence="1 12 13 15">
        <name>FMN</name>
        <dbReference type="ChEBI" id="CHEBI:58210"/>
    </cofactor>
</comment>
<dbReference type="EMBL" id="LDJL01000007">
    <property type="protein sequence ID" value="KRG70113.1"/>
    <property type="molecule type" value="Genomic_DNA"/>
</dbReference>
<keyword evidence="3 12" id="KW-0820">tRNA-binding</keyword>
<dbReference type="GO" id="GO:0017150">
    <property type="term" value="F:tRNA dihydrouridine synthase activity"/>
    <property type="evidence" value="ECO:0007669"/>
    <property type="project" value="UniProtKB-UniRule"/>
</dbReference>
<keyword evidence="6 12" id="KW-0819">tRNA processing</keyword>
<organism evidence="17 18">
    <name type="scientific">Pseudoxanthomonas dokdonensis</name>
    <dbReference type="NCBI Taxonomy" id="344882"/>
    <lineage>
        <taxon>Bacteria</taxon>
        <taxon>Pseudomonadati</taxon>
        <taxon>Pseudomonadota</taxon>
        <taxon>Gammaproteobacteria</taxon>
        <taxon>Lysobacterales</taxon>
        <taxon>Lysobacteraceae</taxon>
        <taxon>Pseudoxanthomonas</taxon>
    </lineage>
</organism>
<evidence type="ECO:0000256" key="7">
    <source>
        <dbReference type="ARBA" id="ARBA00022857"/>
    </source>
</evidence>
<evidence type="ECO:0000256" key="9">
    <source>
        <dbReference type="ARBA" id="ARBA00023002"/>
    </source>
</evidence>
<dbReference type="STRING" id="344882.ABB29_07775"/>
<reference evidence="17 18" key="1">
    <citation type="submission" date="2015-05" db="EMBL/GenBank/DDBJ databases">
        <title>Genome sequencing and analysis of members of genus Stenotrophomonas.</title>
        <authorList>
            <person name="Patil P.P."/>
            <person name="Midha S."/>
            <person name="Patil P.B."/>
        </authorList>
    </citation>
    <scope>NUCLEOTIDE SEQUENCE [LARGE SCALE GENOMIC DNA]</scope>
    <source>
        <strain evidence="17 18">DSM 21858</strain>
    </source>
</reference>
<dbReference type="NCBIfam" id="TIGR00737">
    <property type="entry name" value="nifR3_yhdG"/>
    <property type="match status" value="1"/>
</dbReference>
<dbReference type="CDD" id="cd02801">
    <property type="entry name" value="DUS_like_FMN"/>
    <property type="match status" value="1"/>
</dbReference>
<dbReference type="InterPro" id="IPR001269">
    <property type="entry name" value="DUS_fam"/>
</dbReference>
<dbReference type="GO" id="GO:0050660">
    <property type="term" value="F:flavin adenine dinucleotide binding"/>
    <property type="evidence" value="ECO:0007669"/>
    <property type="project" value="InterPro"/>
</dbReference>
<evidence type="ECO:0000256" key="3">
    <source>
        <dbReference type="ARBA" id="ARBA00022555"/>
    </source>
</evidence>
<accession>A0A0R0CWE8</accession>
<feature type="binding site" evidence="12 15">
    <location>
        <begin position="16"/>
        <end position="18"/>
    </location>
    <ligand>
        <name>FMN</name>
        <dbReference type="ChEBI" id="CHEBI:58210"/>
    </ligand>
</feature>
<dbReference type="InterPro" id="IPR004652">
    <property type="entry name" value="DusB-like"/>
</dbReference>
<dbReference type="InterPro" id="IPR024036">
    <property type="entry name" value="tRNA-dHydroUridine_Synthase_C"/>
</dbReference>
<evidence type="ECO:0000313" key="18">
    <source>
        <dbReference type="Proteomes" id="UP000052052"/>
    </source>
</evidence>
<dbReference type="Gene3D" id="1.10.1200.80">
    <property type="entry name" value="Putative flavin oxidoreducatase, domain 2"/>
    <property type="match status" value="1"/>
</dbReference>
<dbReference type="OrthoDB" id="9764501at2"/>
<feature type="binding site" evidence="12">
    <location>
        <begin position="200"/>
        <end position="202"/>
    </location>
    <ligand>
        <name>FMN</name>
        <dbReference type="ChEBI" id="CHEBI:58210"/>
    </ligand>
</feature>
<keyword evidence="4 12" id="KW-0285">Flavoprotein</keyword>
<dbReference type="AlphaFoldDB" id="A0A0R0CWE8"/>
<dbReference type="PIRSF" id="PIRSF006621">
    <property type="entry name" value="Dus"/>
    <property type="match status" value="1"/>
</dbReference>
<dbReference type="PANTHER" id="PTHR45846">
    <property type="entry name" value="TRNA-DIHYDROURIDINE(47) SYNTHASE [NAD(P)(+)]-LIKE"/>
    <property type="match status" value="1"/>
</dbReference>
<feature type="active site" description="Proton donor" evidence="12 14">
    <location>
        <position position="100"/>
    </location>
</feature>
<feature type="domain" description="DUS-like FMN-binding" evidence="16">
    <location>
        <begin position="13"/>
        <end position="320"/>
    </location>
</feature>
<dbReference type="SUPFAM" id="SSF51395">
    <property type="entry name" value="FMN-linked oxidoreductases"/>
    <property type="match status" value="1"/>
</dbReference>
<evidence type="ECO:0000256" key="13">
    <source>
        <dbReference type="PIRNR" id="PIRNR006621"/>
    </source>
</evidence>
<dbReference type="HAMAP" id="MF_02042">
    <property type="entry name" value="DusB_subfam"/>
    <property type="match status" value="1"/>
</dbReference>
<feature type="binding site" evidence="12 15">
    <location>
        <begin position="224"/>
        <end position="225"/>
    </location>
    <ligand>
        <name>FMN</name>
        <dbReference type="ChEBI" id="CHEBI:58210"/>
    </ligand>
</feature>
<dbReference type="PROSITE" id="PS01136">
    <property type="entry name" value="UPF0034"/>
    <property type="match status" value="1"/>
</dbReference>
<sequence>MLIGRYRIDPPVLLAPMAGVTDKPFRQLCKQLGAGLAASEMTISDPRFWTTEKSRRRMDHAGEPAPISVQIAGTEPAQLADAARYNVDHGAQIIDINMGCPAKKVCNAWAGSALMRDEALVARILRAVVSAVDVPVTLKIRTGWDGDHRNGPRIADIAQDSGIAALAVHGRTRDQHYTGLAEYDTIARIKAALSIPVIANGDIDSPQKAAQVLRATGADAVMIGRAAQGRPWIFREVAHYLATGELLPPPSLAEVRDVLLGHLRHLHVFYGETSGVRIARKHLGWYAKDRPEHSEEQRAAFRAVVNRAESAEAQLQLTRDYFDALIAGVIPDVAAAA</sequence>
<comment type="catalytic activity">
    <reaction evidence="11 12">
        <text>a 5,6-dihydrouridine in tRNA + NAD(+) = a uridine in tRNA + NADH + H(+)</text>
        <dbReference type="Rhea" id="RHEA:54452"/>
        <dbReference type="Rhea" id="RHEA-COMP:13339"/>
        <dbReference type="Rhea" id="RHEA-COMP:13887"/>
        <dbReference type="ChEBI" id="CHEBI:15378"/>
        <dbReference type="ChEBI" id="CHEBI:57540"/>
        <dbReference type="ChEBI" id="CHEBI:57945"/>
        <dbReference type="ChEBI" id="CHEBI:65315"/>
        <dbReference type="ChEBI" id="CHEBI:74443"/>
    </reaction>
</comment>
<keyword evidence="15" id="KW-0547">Nucleotide-binding</keyword>
<evidence type="ECO:0000256" key="5">
    <source>
        <dbReference type="ARBA" id="ARBA00022643"/>
    </source>
</evidence>
<comment type="similarity">
    <text evidence="13">Belongs to the dus family.</text>
</comment>
<feature type="binding site" evidence="12 15">
    <location>
        <position position="70"/>
    </location>
    <ligand>
        <name>FMN</name>
        <dbReference type="ChEBI" id="CHEBI:58210"/>
    </ligand>
</feature>
<keyword evidence="9 12" id="KW-0560">Oxidoreductase</keyword>
<dbReference type="PANTHER" id="PTHR45846:SF1">
    <property type="entry name" value="TRNA-DIHYDROURIDINE(47) SYNTHASE [NAD(P)(+)]-LIKE"/>
    <property type="match status" value="1"/>
</dbReference>
<evidence type="ECO:0000256" key="6">
    <source>
        <dbReference type="ARBA" id="ARBA00022694"/>
    </source>
</evidence>
<dbReference type="Proteomes" id="UP000052052">
    <property type="component" value="Unassembled WGS sequence"/>
</dbReference>
<dbReference type="GO" id="GO:0000049">
    <property type="term" value="F:tRNA binding"/>
    <property type="evidence" value="ECO:0007669"/>
    <property type="project" value="UniProtKB-UniRule"/>
</dbReference>
<evidence type="ECO:0000259" key="16">
    <source>
        <dbReference type="Pfam" id="PF01207"/>
    </source>
</evidence>
<comment type="caution">
    <text evidence="17">The sequence shown here is derived from an EMBL/GenBank/DDBJ whole genome shotgun (WGS) entry which is preliminary data.</text>
</comment>
<evidence type="ECO:0000256" key="1">
    <source>
        <dbReference type="ARBA" id="ARBA00001917"/>
    </source>
</evidence>
<keyword evidence="18" id="KW-1185">Reference proteome</keyword>
<dbReference type="InterPro" id="IPR032887">
    <property type="entry name" value="DusB"/>
</dbReference>
<dbReference type="InterPro" id="IPR013785">
    <property type="entry name" value="Aldolase_TIM"/>
</dbReference>
<dbReference type="InterPro" id="IPR018517">
    <property type="entry name" value="tRNA_hU_synthase_CS"/>
</dbReference>
<evidence type="ECO:0000256" key="2">
    <source>
        <dbReference type="ARBA" id="ARBA00002790"/>
    </source>
</evidence>
<comment type="similarity">
    <text evidence="12">Belongs to the Dus family. DusB subfamily.</text>
</comment>
<proteinExistence type="inferred from homology"/>
<evidence type="ECO:0000256" key="11">
    <source>
        <dbReference type="ARBA" id="ARBA00048802"/>
    </source>
</evidence>
<keyword evidence="7 12" id="KW-0521">NADP</keyword>